<dbReference type="AlphaFoldDB" id="A0A024UDU1"/>
<sequence>MSSVPTVRSAPRQTANGEGEQYKQYCKVGTHQHCTQHECASRTQDDCPGAQGVVKRVVPLQQGRAGLCGNGWGFSSLGLVPAALPPSRVKFGSLDWKRIPRKGGRPSRRPHRVERVRRVP</sequence>
<feature type="region of interest" description="Disordered" evidence="1">
    <location>
        <begin position="1"/>
        <end position="20"/>
    </location>
</feature>
<evidence type="ECO:0000313" key="2">
    <source>
        <dbReference type="EMBL" id="ETW03803.1"/>
    </source>
</evidence>
<reference evidence="2" key="1">
    <citation type="submission" date="2013-12" db="EMBL/GenBank/DDBJ databases">
        <title>The Genome Sequence of Aphanomyces invadans NJM9701.</title>
        <authorList>
            <consortium name="The Broad Institute Genomics Platform"/>
            <person name="Russ C."/>
            <person name="Tyler B."/>
            <person name="van West P."/>
            <person name="Dieguez-Uribeondo J."/>
            <person name="Young S.K."/>
            <person name="Zeng Q."/>
            <person name="Gargeya S."/>
            <person name="Fitzgerald M."/>
            <person name="Abouelleil A."/>
            <person name="Alvarado L."/>
            <person name="Chapman S.B."/>
            <person name="Gainer-Dewar J."/>
            <person name="Goldberg J."/>
            <person name="Griggs A."/>
            <person name="Gujja S."/>
            <person name="Hansen M."/>
            <person name="Howarth C."/>
            <person name="Imamovic A."/>
            <person name="Ireland A."/>
            <person name="Larimer J."/>
            <person name="McCowan C."/>
            <person name="Murphy C."/>
            <person name="Pearson M."/>
            <person name="Poon T.W."/>
            <person name="Priest M."/>
            <person name="Roberts A."/>
            <person name="Saif S."/>
            <person name="Shea T."/>
            <person name="Sykes S."/>
            <person name="Wortman J."/>
            <person name="Nusbaum C."/>
            <person name="Birren B."/>
        </authorList>
    </citation>
    <scope>NUCLEOTIDE SEQUENCE [LARGE SCALE GENOMIC DNA]</scope>
    <source>
        <strain evidence="2">NJM9701</strain>
    </source>
</reference>
<protein>
    <submittedName>
        <fullName evidence="2">Uncharacterized protein</fullName>
    </submittedName>
</protein>
<organism evidence="2">
    <name type="scientific">Aphanomyces invadans</name>
    <dbReference type="NCBI Taxonomy" id="157072"/>
    <lineage>
        <taxon>Eukaryota</taxon>
        <taxon>Sar</taxon>
        <taxon>Stramenopiles</taxon>
        <taxon>Oomycota</taxon>
        <taxon>Saprolegniomycetes</taxon>
        <taxon>Saprolegniales</taxon>
        <taxon>Verrucalvaceae</taxon>
        <taxon>Aphanomyces</taxon>
    </lineage>
</organism>
<proteinExistence type="predicted"/>
<accession>A0A024UDU1</accession>
<dbReference type="VEuPathDB" id="FungiDB:H310_05168"/>
<feature type="region of interest" description="Disordered" evidence="1">
    <location>
        <begin position="98"/>
        <end position="120"/>
    </location>
</feature>
<dbReference type="RefSeq" id="XP_008868032.1">
    <property type="nucleotide sequence ID" value="XM_008869810.1"/>
</dbReference>
<dbReference type="GeneID" id="20082218"/>
<gene>
    <name evidence="2" type="ORF">H310_05168</name>
</gene>
<feature type="compositionally biased region" description="Basic residues" evidence="1">
    <location>
        <begin position="99"/>
        <end position="120"/>
    </location>
</feature>
<evidence type="ECO:0000256" key="1">
    <source>
        <dbReference type="SAM" id="MobiDB-lite"/>
    </source>
</evidence>
<feature type="compositionally biased region" description="Polar residues" evidence="1">
    <location>
        <begin position="1"/>
        <end position="16"/>
    </location>
</feature>
<dbReference type="EMBL" id="KI913959">
    <property type="protein sequence ID" value="ETW03803.1"/>
    <property type="molecule type" value="Genomic_DNA"/>
</dbReference>
<name>A0A024UDU1_9STRA</name>